<keyword evidence="1" id="KW-0966">Cell projection</keyword>
<dbReference type="RefSeq" id="WP_146365582.1">
    <property type="nucleotide sequence ID" value="NZ_CP042261.1"/>
</dbReference>
<keyword evidence="1" id="KW-0282">Flagellum</keyword>
<dbReference type="InterPro" id="IPR010845">
    <property type="entry name" value="FlaF"/>
</dbReference>
<dbReference type="GO" id="GO:0044781">
    <property type="term" value="P:bacterial-type flagellum organization"/>
    <property type="evidence" value="ECO:0007669"/>
    <property type="project" value="InterPro"/>
</dbReference>
<dbReference type="EMBL" id="CP042261">
    <property type="protein sequence ID" value="QDY70162.1"/>
    <property type="molecule type" value="Genomic_DNA"/>
</dbReference>
<dbReference type="OrthoDB" id="9808944at2"/>
<gene>
    <name evidence="1" type="primary">flaF</name>
    <name evidence="1" type="ORF">FPZ52_11365</name>
</gene>
<accession>A0A5B8IVM2</accession>
<evidence type="ECO:0000313" key="2">
    <source>
        <dbReference type="Proteomes" id="UP000318483"/>
    </source>
</evidence>
<sequence>MSAFDRARTAYSPASMPNRNDKAVEYDALARITRRLRATDTDESGFPELAEALDQNRKLWFRFAADVAEPTNPLPQELKAQIYYLYEFTNQHTSKVLSRKSDASVLVEINTAIMRGLRGKGEAA</sequence>
<reference evidence="1 2" key="1">
    <citation type="submission" date="2019-07" db="EMBL/GenBank/DDBJ databases">
        <title>Litoreibacter alkalisoli sp. nov., isolated from saline-alkaline soil.</title>
        <authorList>
            <person name="Wang S."/>
            <person name="Xu L."/>
            <person name="Xing Y.-T."/>
            <person name="Sun J.-Q."/>
        </authorList>
    </citation>
    <scope>NUCLEOTIDE SEQUENCE [LARGE SCALE GENOMIC DNA]</scope>
    <source>
        <strain evidence="1 2">LN3S51</strain>
    </source>
</reference>
<proteinExistence type="predicted"/>
<keyword evidence="1" id="KW-0969">Cilium</keyword>
<dbReference type="Proteomes" id="UP000318483">
    <property type="component" value="Chromosome"/>
</dbReference>
<name>A0A5B8IVM2_9RHOB</name>
<dbReference type="NCBIfam" id="NF009435">
    <property type="entry name" value="PRK12794.1"/>
    <property type="match status" value="1"/>
</dbReference>
<keyword evidence="2" id="KW-1185">Reference proteome</keyword>
<evidence type="ECO:0000313" key="1">
    <source>
        <dbReference type="EMBL" id="QDY70162.1"/>
    </source>
</evidence>
<protein>
    <submittedName>
        <fullName evidence="1">Flagellar biosynthesis regulator FlaF</fullName>
    </submittedName>
</protein>
<organism evidence="1 2">
    <name type="scientific">Qingshengfaniella alkalisoli</name>
    <dbReference type="NCBI Taxonomy" id="2599296"/>
    <lineage>
        <taxon>Bacteria</taxon>
        <taxon>Pseudomonadati</taxon>
        <taxon>Pseudomonadota</taxon>
        <taxon>Alphaproteobacteria</taxon>
        <taxon>Rhodobacterales</taxon>
        <taxon>Paracoccaceae</taxon>
        <taxon>Qingshengfaniella</taxon>
    </lineage>
</organism>
<dbReference type="AlphaFoldDB" id="A0A5B8IVM2"/>
<dbReference type="KEGG" id="lit:FPZ52_11365"/>
<dbReference type="Pfam" id="PF07309">
    <property type="entry name" value="FlaF"/>
    <property type="match status" value="1"/>
</dbReference>